<dbReference type="Proteomes" id="UP000292695">
    <property type="component" value="Unassembled WGS sequence"/>
</dbReference>
<keyword evidence="1" id="KW-0472">Membrane</keyword>
<evidence type="ECO:0000313" key="3">
    <source>
        <dbReference type="Proteomes" id="UP000292695"/>
    </source>
</evidence>
<sequence length="121" mass="12779">MKVLNVLRLTAGVHALAICLQPVAAGVYLDGSPGGVRMHEPIGLALAFLGLAQLLLATIWWWTGGRWTAPAASLLILAGEVVQIAMGYSRQLAVHVPLGIALVTATVVFAFWVNKRQVVAA</sequence>
<reference evidence="2 3" key="1">
    <citation type="submission" date="2019-02" db="EMBL/GenBank/DDBJ databases">
        <title>Kribbella capetownensis sp. nov. and Kribbella speibonae sp. nov., isolated from soil.</title>
        <authorList>
            <person name="Curtis S.M."/>
            <person name="Norton I."/>
            <person name="Everest G.J."/>
            <person name="Meyers P.R."/>
        </authorList>
    </citation>
    <scope>NUCLEOTIDE SEQUENCE [LARGE SCALE GENOMIC DNA]</scope>
    <source>
        <strain evidence="2 3">DSM 27082</strain>
    </source>
</reference>
<accession>A0A4R0IYY2</accession>
<protein>
    <submittedName>
        <fullName evidence="2">Uncharacterized protein</fullName>
    </submittedName>
</protein>
<gene>
    <name evidence="2" type="ORF">E0H50_09135</name>
</gene>
<dbReference type="EMBL" id="SJKA01000003">
    <property type="protein sequence ID" value="TCC36848.1"/>
    <property type="molecule type" value="Genomic_DNA"/>
</dbReference>
<evidence type="ECO:0000313" key="2">
    <source>
        <dbReference type="EMBL" id="TCC36848.1"/>
    </source>
</evidence>
<comment type="caution">
    <text evidence="2">The sequence shown here is derived from an EMBL/GenBank/DDBJ whole genome shotgun (WGS) entry which is preliminary data.</text>
</comment>
<keyword evidence="1" id="KW-0812">Transmembrane</keyword>
<evidence type="ECO:0000256" key="1">
    <source>
        <dbReference type="SAM" id="Phobius"/>
    </source>
</evidence>
<dbReference type="OrthoDB" id="3697516at2"/>
<feature type="transmembrane region" description="Helical" evidence="1">
    <location>
        <begin position="41"/>
        <end position="62"/>
    </location>
</feature>
<feature type="transmembrane region" description="Helical" evidence="1">
    <location>
        <begin position="92"/>
        <end position="113"/>
    </location>
</feature>
<organism evidence="2 3">
    <name type="scientific">Kribbella sindirgiensis</name>
    <dbReference type="NCBI Taxonomy" id="1124744"/>
    <lineage>
        <taxon>Bacteria</taxon>
        <taxon>Bacillati</taxon>
        <taxon>Actinomycetota</taxon>
        <taxon>Actinomycetes</taxon>
        <taxon>Propionibacteriales</taxon>
        <taxon>Kribbellaceae</taxon>
        <taxon>Kribbella</taxon>
    </lineage>
</organism>
<keyword evidence="3" id="KW-1185">Reference proteome</keyword>
<dbReference type="AlphaFoldDB" id="A0A4R0IYY2"/>
<proteinExistence type="predicted"/>
<dbReference type="RefSeq" id="WP_131286196.1">
    <property type="nucleotide sequence ID" value="NZ_SJKA01000003.1"/>
</dbReference>
<keyword evidence="1" id="KW-1133">Transmembrane helix</keyword>
<name>A0A4R0IYY2_9ACTN</name>